<keyword evidence="2" id="KW-1185">Reference proteome</keyword>
<accession>A0A498L8Z7</accession>
<organism evidence="1 2">
    <name type="scientific">Halorientalis pallida</name>
    <dbReference type="NCBI Taxonomy" id="2479928"/>
    <lineage>
        <taxon>Archaea</taxon>
        <taxon>Methanobacteriati</taxon>
        <taxon>Methanobacteriota</taxon>
        <taxon>Stenosarchaea group</taxon>
        <taxon>Halobacteria</taxon>
        <taxon>Halobacteriales</taxon>
        <taxon>Haloarculaceae</taxon>
        <taxon>Halorientalis</taxon>
    </lineage>
</organism>
<dbReference type="RefSeq" id="WP_129067476.1">
    <property type="nucleotide sequence ID" value="NZ_RDFA01000001.1"/>
</dbReference>
<reference evidence="1 2" key="1">
    <citation type="submission" date="2019-01" db="EMBL/GenBank/DDBJ databases">
        <title>Halorientalis sp. F13-25 a new haloarchaeum isolated from hypersaline water.</title>
        <authorList>
            <person name="Ana D.-V."/>
            <person name="Cristina S.-P."/>
            <person name="Antonio V."/>
        </authorList>
    </citation>
    <scope>NUCLEOTIDE SEQUENCE [LARGE SCALE GENOMIC DNA]</scope>
    <source>
        <strain evidence="1 2">F13-25</strain>
    </source>
</reference>
<sequence length="86" mass="9690">MGRRYRDAEFLRTQHVESGKSSTEIAQPCGTSPSTIRRRLARHDIEDGESLTTGECATCGDSFRYYPSVRDGQFCSNDCAGKPRRR</sequence>
<protein>
    <recommendedName>
        <fullName evidence="3">Homeodomain-like domain-containing protein</fullName>
    </recommendedName>
</protein>
<dbReference type="EMBL" id="RDFA01000001">
    <property type="protein sequence ID" value="RXK51613.1"/>
    <property type="molecule type" value="Genomic_DNA"/>
</dbReference>
<dbReference type="OrthoDB" id="11472at2157"/>
<dbReference type="AlphaFoldDB" id="A0A498L8Z7"/>
<evidence type="ECO:0000313" key="2">
    <source>
        <dbReference type="Proteomes" id="UP000289691"/>
    </source>
</evidence>
<gene>
    <name evidence="1" type="ORF">EAF64_03000</name>
</gene>
<comment type="caution">
    <text evidence="1">The sequence shown here is derived from an EMBL/GenBank/DDBJ whole genome shotgun (WGS) entry which is preliminary data.</text>
</comment>
<name>A0A498L8Z7_9EURY</name>
<evidence type="ECO:0008006" key="3">
    <source>
        <dbReference type="Google" id="ProtNLM"/>
    </source>
</evidence>
<dbReference type="Proteomes" id="UP000289691">
    <property type="component" value="Unassembled WGS sequence"/>
</dbReference>
<proteinExistence type="predicted"/>
<evidence type="ECO:0000313" key="1">
    <source>
        <dbReference type="EMBL" id="RXK51613.1"/>
    </source>
</evidence>